<dbReference type="Gene3D" id="3.40.1190.10">
    <property type="entry name" value="Mur-like, catalytic domain"/>
    <property type="match status" value="1"/>
</dbReference>
<dbReference type="InterPro" id="IPR036565">
    <property type="entry name" value="Mur-like_cat_sf"/>
</dbReference>
<organism evidence="14 15">
    <name type="scientific">Dongia mobilis</name>
    <dbReference type="NCBI Taxonomy" id="578943"/>
    <lineage>
        <taxon>Bacteria</taxon>
        <taxon>Pseudomonadati</taxon>
        <taxon>Pseudomonadota</taxon>
        <taxon>Alphaproteobacteria</taxon>
        <taxon>Rhodospirillales</taxon>
        <taxon>Dongiaceae</taxon>
        <taxon>Dongia</taxon>
    </lineage>
</organism>
<dbReference type="GO" id="GO:0008360">
    <property type="term" value="P:regulation of cell shape"/>
    <property type="evidence" value="ECO:0007669"/>
    <property type="project" value="UniProtKB-KW"/>
</dbReference>
<evidence type="ECO:0000256" key="4">
    <source>
        <dbReference type="ARBA" id="ARBA00022598"/>
    </source>
</evidence>
<dbReference type="InterPro" id="IPR018109">
    <property type="entry name" value="Folylpolyglutamate_synth_CS"/>
</dbReference>
<dbReference type="GO" id="GO:0051301">
    <property type="term" value="P:cell division"/>
    <property type="evidence" value="ECO:0007669"/>
    <property type="project" value="UniProtKB-KW"/>
</dbReference>
<dbReference type="EMBL" id="SNYW01000006">
    <property type="protein sequence ID" value="TDQ83962.1"/>
    <property type="molecule type" value="Genomic_DNA"/>
</dbReference>
<gene>
    <name evidence="9" type="primary">murD</name>
    <name evidence="14" type="ORF">A8950_0507</name>
</gene>
<evidence type="ECO:0000256" key="1">
    <source>
        <dbReference type="ARBA" id="ARBA00004496"/>
    </source>
</evidence>
<evidence type="ECO:0000313" key="14">
    <source>
        <dbReference type="EMBL" id="TDQ83962.1"/>
    </source>
</evidence>
<dbReference type="GO" id="GO:0009252">
    <property type="term" value="P:peptidoglycan biosynthetic process"/>
    <property type="evidence" value="ECO:0007669"/>
    <property type="project" value="UniProtKB-UniRule"/>
</dbReference>
<dbReference type="InterPro" id="IPR036615">
    <property type="entry name" value="Mur_ligase_C_dom_sf"/>
</dbReference>
<evidence type="ECO:0000259" key="11">
    <source>
        <dbReference type="Pfam" id="PF02826"/>
    </source>
</evidence>
<dbReference type="GO" id="GO:0051287">
    <property type="term" value="F:NAD binding"/>
    <property type="evidence" value="ECO:0007669"/>
    <property type="project" value="InterPro"/>
</dbReference>
<evidence type="ECO:0000259" key="12">
    <source>
        <dbReference type="Pfam" id="PF02875"/>
    </source>
</evidence>
<sequence>MTGSGLHIPNVQGRTIAVLGLGRTGLATAERLQASGARVLAWDDSEKARAAAPAEILHDLYQADWSRIDALVMSPGIPLTHPAPHPVAAAAKAAAKPIGSDIALLAVAQPNARFVGITGTNGKSTTTTLIAHILKSAGKAVEVGGNLGQAALSLQPLGPDGIYVLELSSYQLDLTPSPIADIAILLNISPDHLDRHGGMEGYVASKASILRPKGRFSIGIVGMDDAHCRGIFEAAQDKGRRLVPISAERKLERSIYVNAKGILVDSLQGVPQGVADLNTIPTLPGRHNWQNAAAAYITARALGLSLDQILAGFASYPGLAHRQQLVATIGGIRYVNDSKATNADAAAKALDCYDNIYWIIGGRAKEGGLAGLEGFYPKIRHGFLIGEAASAFEKQIGRAFPLTQCGTLDKAVAAAHAQAQREKRPGAVVLLAPACASWDQFTSFEVRGDRFRELVAALAAKAGGAA</sequence>
<comment type="catalytic activity">
    <reaction evidence="9 10">
        <text>UDP-N-acetyl-alpha-D-muramoyl-L-alanine + D-glutamate + ATP = UDP-N-acetyl-alpha-D-muramoyl-L-alanyl-D-glutamate + ADP + phosphate + H(+)</text>
        <dbReference type="Rhea" id="RHEA:16429"/>
        <dbReference type="ChEBI" id="CHEBI:15378"/>
        <dbReference type="ChEBI" id="CHEBI:29986"/>
        <dbReference type="ChEBI" id="CHEBI:30616"/>
        <dbReference type="ChEBI" id="CHEBI:43474"/>
        <dbReference type="ChEBI" id="CHEBI:83898"/>
        <dbReference type="ChEBI" id="CHEBI:83900"/>
        <dbReference type="ChEBI" id="CHEBI:456216"/>
        <dbReference type="EC" id="6.3.2.9"/>
    </reaction>
</comment>
<keyword evidence="7 9" id="KW-0067">ATP-binding</keyword>
<dbReference type="GO" id="GO:0004326">
    <property type="term" value="F:tetrahydrofolylpolyglutamate synthase activity"/>
    <property type="evidence" value="ECO:0007669"/>
    <property type="project" value="InterPro"/>
</dbReference>
<dbReference type="NCBIfam" id="TIGR01087">
    <property type="entry name" value="murD"/>
    <property type="match status" value="1"/>
</dbReference>
<evidence type="ECO:0000256" key="10">
    <source>
        <dbReference type="RuleBase" id="RU003664"/>
    </source>
</evidence>
<protein>
    <recommendedName>
        <fullName evidence="9 10">UDP-N-acetylmuramoylalanine--D-glutamate ligase</fullName>
        <ecNumber evidence="9 10">6.3.2.9</ecNumber>
    </recommendedName>
    <alternativeName>
        <fullName evidence="9">D-glutamic acid-adding enzyme</fullName>
    </alternativeName>
    <alternativeName>
        <fullName evidence="9">UDP-N-acetylmuramoyl-L-alanyl-D-glutamate synthetase</fullName>
    </alternativeName>
</protein>
<keyword evidence="5 9" id="KW-0132">Cell division</keyword>
<dbReference type="Gene3D" id="3.90.190.20">
    <property type="entry name" value="Mur ligase, C-terminal domain"/>
    <property type="match status" value="1"/>
</dbReference>
<dbReference type="UniPathway" id="UPA00219"/>
<dbReference type="PROSITE" id="PS01011">
    <property type="entry name" value="FOLYLPOLYGLU_SYNT_1"/>
    <property type="match status" value="1"/>
</dbReference>
<dbReference type="InterPro" id="IPR005762">
    <property type="entry name" value="MurD"/>
</dbReference>
<comment type="similarity">
    <text evidence="9">Belongs to the MurCDEF family.</text>
</comment>
<dbReference type="GO" id="GO:0005737">
    <property type="term" value="C:cytoplasm"/>
    <property type="evidence" value="ECO:0007669"/>
    <property type="project" value="UniProtKB-SubCell"/>
</dbReference>
<evidence type="ECO:0000313" key="15">
    <source>
        <dbReference type="Proteomes" id="UP000295783"/>
    </source>
</evidence>
<comment type="function">
    <text evidence="9 10">Cell wall formation. Catalyzes the addition of glutamate to the nucleotide precursor UDP-N-acetylmuramoyl-L-alanine (UMA).</text>
</comment>
<keyword evidence="3 9" id="KW-0963">Cytoplasm</keyword>
<comment type="pathway">
    <text evidence="2 9 10">Cell wall biogenesis; peptidoglycan biosynthesis.</text>
</comment>
<name>A0A4R6WQU0_9PROT</name>
<keyword evidence="9 10" id="KW-0573">Peptidoglycan synthesis</keyword>
<feature type="domain" description="D-isomer specific 2-hydroxyacid dehydrogenase NAD-binding" evidence="11">
    <location>
        <begin position="7"/>
        <end position="56"/>
    </location>
</feature>
<dbReference type="OrthoDB" id="9809796at2"/>
<keyword evidence="6 9" id="KW-0547">Nucleotide-binding</keyword>
<feature type="binding site" evidence="9">
    <location>
        <begin position="119"/>
        <end position="125"/>
    </location>
    <ligand>
        <name>ATP</name>
        <dbReference type="ChEBI" id="CHEBI:30616"/>
    </ligand>
</feature>
<dbReference type="InterPro" id="IPR013221">
    <property type="entry name" value="Mur_ligase_cen"/>
</dbReference>
<feature type="domain" description="Mur ligase C-terminal" evidence="12">
    <location>
        <begin position="321"/>
        <end position="435"/>
    </location>
</feature>
<dbReference type="Pfam" id="PF08245">
    <property type="entry name" value="Mur_ligase_M"/>
    <property type="match status" value="1"/>
</dbReference>
<dbReference type="Pfam" id="PF02875">
    <property type="entry name" value="Mur_ligase_C"/>
    <property type="match status" value="1"/>
</dbReference>
<dbReference type="PANTHER" id="PTHR43692">
    <property type="entry name" value="UDP-N-ACETYLMURAMOYLALANINE--D-GLUTAMATE LIGASE"/>
    <property type="match status" value="1"/>
</dbReference>
<comment type="subcellular location">
    <subcellularLocation>
        <location evidence="1 9 10">Cytoplasm</location>
    </subcellularLocation>
</comment>
<dbReference type="SUPFAM" id="SSF53623">
    <property type="entry name" value="MurD-like peptide ligases, catalytic domain"/>
    <property type="match status" value="1"/>
</dbReference>
<evidence type="ECO:0000256" key="5">
    <source>
        <dbReference type="ARBA" id="ARBA00022618"/>
    </source>
</evidence>
<comment type="caution">
    <text evidence="14">The sequence shown here is derived from an EMBL/GenBank/DDBJ whole genome shotgun (WGS) entry which is preliminary data.</text>
</comment>
<evidence type="ECO:0000256" key="6">
    <source>
        <dbReference type="ARBA" id="ARBA00022741"/>
    </source>
</evidence>
<evidence type="ECO:0000256" key="3">
    <source>
        <dbReference type="ARBA" id="ARBA00022490"/>
    </source>
</evidence>
<dbReference type="GO" id="GO:0071555">
    <property type="term" value="P:cell wall organization"/>
    <property type="evidence" value="ECO:0007669"/>
    <property type="project" value="UniProtKB-KW"/>
</dbReference>
<evidence type="ECO:0000256" key="7">
    <source>
        <dbReference type="ARBA" id="ARBA00022840"/>
    </source>
</evidence>
<dbReference type="Proteomes" id="UP000295783">
    <property type="component" value="Unassembled WGS sequence"/>
</dbReference>
<dbReference type="Pfam" id="PF02826">
    <property type="entry name" value="2-Hacid_dh_C"/>
    <property type="match status" value="1"/>
</dbReference>
<dbReference type="AlphaFoldDB" id="A0A4R6WQU0"/>
<evidence type="ECO:0000256" key="9">
    <source>
        <dbReference type="HAMAP-Rule" id="MF_00639"/>
    </source>
</evidence>
<keyword evidence="8 9" id="KW-0131">Cell cycle</keyword>
<dbReference type="Gene3D" id="3.40.50.720">
    <property type="entry name" value="NAD(P)-binding Rossmann-like Domain"/>
    <property type="match status" value="1"/>
</dbReference>
<reference evidence="14 15" key="1">
    <citation type="submission" date="2019-03" db="EMBL/GenBank/DDBJ databases">
        <title>Genomic Encyclopedia of Type Strains, Phase III (KMG-III): the genomes of soil and plant-associated and newly described type strains.</title>
        <authorList>
            <person name="Whitman W."/>
        </authorList>
    </citation>
    <scope>NUCLEOTIDE SEQUENCE [LARGE SCALE GENOMIC DNA]</scope>
    <source>
        <strain evidence="14 15">CGMCC 1.7660</strain>
    </source>
</reference>
<keyword evidence="15" id="KW-1185">Reference proteome</keyword>
<proteinExistence type="inferred from homology"/>
<evidence type="ECO:0000256" key="2">
    <source>
        <dbReference type="ARBA" id="ARBA00004752"/>
    </source>
</evidence>
<keyword evidence="9 10" id="KW-0961">Cell wall biogenesis/degradation</keyword>
<dbReference type="InterPro" id="IPR004101">
    <property type="entry name" value="Mur_ligase_C"/>
</dbReference>
<dbReference type="PANTHER" id="PTHR43692:SF1">
    <property type="entry name" value="UDP-N-ACETYLMURAMOYLALANINE--D-GLUTAMATE LIGASE"/>
    <property type="match status" value="1"/>
</dbReference>
<evidence type="ECO:0000256" key="8">
    <source>
        <dbReference type="ARBA" id="ARBA00023306"/>
    </source>
</evidence>
<dbReference type="InterPro" id="IPR006140">
    <property type="entry name" value="D-isomer_DH_NAD-bd"/>
</dbReference>
<accession>A0A4R6WQU0</accession>
<dbReference type="SUPFAM" id="SSF53244">
    <property type="entry name" value="MurD-like peptide ligases, peptide-binding domain"/>
    <property type="match status" value="1"/>
</dbReference>
<dbReference type="SUPFAM" id="SSF51984">
    <property type="entry name" value="MurCD N-terminal domain"/>
    <property type="match status" value="1"/>
</dbReference>
<dbReference type="EC" id="6.3.2.9" evidence="9 10"/>
<feature type="domain" description="Mur ligase central" evidence="13">
    <location>
        <begin position="117"/>
        <end position="298"/>
    </location>
</feature>
<evidence type="ECO:0000259" key="13">
    <source>
        <dbReference type="Pfam" id="PF08245"/>
    </source>
</evidence>
<dbReference type="HAMAP" id="MF_00639">
    <property type="entry name" value="MurD"/>
    <property type="match status" value="1"/>
</dbReference>
<keyword evidence="9 10" id="KW-0133">Cell shape</keyword>
<keyword evidence="4 9" id="KW-0436">Ligase</keyword>
<dbReference type="GO" id="GO:0008764">
    <property type="term" value="F:UDP-N-acetylmuramoylalanine-D-glutamate ligase activity"/>
    <property type="evidence" value="ECO:0007669"/>
    <property type="project" value="UniProtKB-UniRule"/>
</dbReference>
<dbReference type="GO" id="GO:0005524">
    <property type="term" value="F:ATP binding"/>
    <property type="evidence" value="ECO:0007669"/>
    <property type="project" value="UniProtKB-UniRule"/>
</dbReference>
<dbReference type="RefSeq" id="WP_133612036.1">
    <property type="nucleotide sequence ID" value="NZ_SNYW01000006.1"/>
</dbReference>